<dbReference type="Gene3D" id="3.50.50.60">
    <property type="entry name" value="FAD/NAD(P)-binding domain"/>
    <property type="match status" value="1"/>
</dbReference>
<sequence length="459" mass="49162">MTAPCAEPRARGSGPRDVRVVVVGSGLAGLTAACDLADAGFAVTVLEARSRLGGATFSFQRDGLTVDNGQHVTLRCCTAYHALLTRLGSADGLEMQDRFRVPVLAPGGRFTELRRTDARAPLHLVPAIARYAALRPLDRLRVFRAALALRGLDPQDASLDSLSFADWLSRHGQNDATLDRLWNLITVAALNGHASDVSLASAAMVFRTALLESADGADIGIPRWPLDDLHVRPAEKYLLERHGQVRTHSTVRGITPVRERFLVRMDDEVLDADAVVLAVPPETAMRVAPGRAGLPEARLTRLGAVPIVNVHVVYERPVTDLTFAAAVSSPVQWLFDRTAAAGLTSGQYLAVSLSAAETWLTTPASALRDVFLAELARFFPAAATTPCSRFFVTRQRRATFRQGPGSNSLRAAQRTALPGLVLAGSWTATGWPDTMEGAVRSGHRAAELVAAHLAGGVSR</sequence>
<feature type="binding site" evidence="3">
    <location>
        <position position="251"/>
    </location>
    <ligand>
        <name>FAD</name>
        <dbReference type="ChEBI" id="CHEBI:57692"/>
    </ligand>
</feature>
<reference evidence="5 6" key="1">
    <citation type="journal article" date="2012" name="Stand. Genomic Sci.">
        <title>Genome sequence of the soil bacterium Saccharomonospora azurea type strain (NA-128(T)).</title>
        <authorList>
            <person name="Klenk H.P."/>
            <person name="Held B."/>
            <person name="Lucas S."/>
            <person name="Lapidus A."/>
            <person name="Copeland A."/>
            <person name="Hammon N."/>
            <person name="Pitluck S."/>
            <person name="Goodwin L.A."/>
            <person name="Han C."/>
            <person name="Tapia R."/>
            <person name="Brambilla E.M."/>
            <person name="Potter G."/>
            <person name="Land M."/>
            <person name="Ivanova N."/>
            <person name="Rohde M."/>
            <person name="Goker M."/>
            <person name="Detter J.C."/>
            <person name="Kyrpides N.C."/>
            <person name="Woyke T."/>
        </authorList>
    </citation>
    <scope>NUCLEOTIDE SEQUENCE [LARGE SCALE GENOMIC DNA]</scope>
    <source>
        <strain evidence="5 6">NA-128</strain>
    </source>
</reference>
<evidence type="ECO:0000256" key="1">
    <source>
        <dbReference type="ARBA" id="ARBA00001974"/>
    </source>
</evidence>
<gene>
    <name evidence="5" type="ORF">SacazDRAFT_00997</name>
</gene>
<dbReference type="PANTHER" id="PTHR42923">
    <property type="entry name" value="PROTOPORPHYRINOGEN OXIDASE"/>
    <property type="match status" value="1"/>
</dbReference>
<evidence type="ECO:0000256" key="3">
    <source>
        <dbReference type="PIRSR" id="PIRSR601613-1"/>
    </source>
</evidence>
<evidence type="ECO:0000313" key="5">
    <source>
        <dbReference type="EMBL" id="EHY87944.1"/>
    </source>
</evidence>
<evidence type="ECO:0000259" key="4">
    <source>
        <dbReference type="Pfam" id="PF01593"/>
    </source>
</evidence>
<dbReference type="InterPro" id="IPR050464">
    <property type="entry name" value="Zeta_carotene_desat/Oxidored"/>
</dbReference>
<dbReference type="NCBIfam" id="TIGR03467">
    <property type="entry name" value="HpnE"/>
    <property type="match status" value="1"/>
</dbReference>
<evidence type="ECO:0000313" key="6">
    <source>
        <dbReference type="Proteomes" id="UP000004705"/>
    </source>
</evidence>
<dbReference type="InterPro" id="IPR002937">
    <property type="entry name" value="Amino_oxidase"/>
</dbReference>
<keyword evidence="2" id="KW-0560">Oxidoreductase</keyword>
<proteinExistence type="predicted"/>
<dbReference type="EMBL" id="CM001466">
    <property type="protein sequence ID" value="EHY87944.1"/>
    <property type="molecule type" value="Genomic_DNA"/>
</dbReference>
<dbReference type="Proteomes" id="UP000004705">
    <property type="component" value="Chromosome"/>
</dbReference>
<keyword evidence="6" id="KW-1185">Reference proteome</keyword>
<feature type="binding site" evidence="3">
    <location>
        <begin position="47"/>
        <end position="48"/>
    </location>
    <ligand>
        <name>FAD</name>
        <dbReference type="ChEBI" id="CHEBI:57692"/>
    </ligand>
</feature>
<protein>
    <submittedName>
        <fullName evidence="5">Squalene-associated FAD-dependent desaturase</fullName>
    </submittedName>
</protein>
<evidence type="ECO:0000256" key="2">
    <source>
        <dbReference type="ARBA" id="ARBA00023002"/>
    </source>
</evidence>
<dbReference type="PANTHER" id="PTHR42923:SF47">
    <property type="entry name" value="BLR3003 PROTEIN"/>
    <property type="match status" value="1"/>
</dbReference>
<dbReference type="OrthoDB" id="7849608at2"/>
<comment type="cofactor">
    <cofactor evidence="1">
        <name>FAD</name>
        <dbReference type="ChEBI" id="CHEBI:57692"/>
    </cofactor>
</comment>
<accession>H8GEE9</accession>
<feature type="domain" description="Amine oxidase" evidence="4">
    <location>
        <begin position="27"/>
        <end position="449"/>
    </location>
</feature>
<dbReference type="InterPro" id="IPR036188">
    <property type="entry name" value="FAD/NAD-bd_sf"/>
</dbReference>
<dbReference type="HOGENOM" id="CLU_022687_2_0_11"/>
<name>H8GEE9_9PSEU</name>
<dbReference type="SUPFAM" id="SSF51905">
    <property type="entry name" value="FAD/NAD(P)-binding domain"/>
    <property type="match status" value="1"/>
</dbReference>
<dbReference type="InterPro" id="IPR001613">
    <property type="entry name" value="Flavin_amine_oxidase"/>
</dbReference>
<dbReference type="RefSeq" id="WP_005439220.1">
    <property type="nucleotide sequence ID" value="NZ_CM001466.1"/>
</dbReference>
<dbReference type="PRINTS" id="PR00757">
    <property type="entry name" value="AMINEOXDASEF"/>
</dbReference>
<dbReference type="Pfam" id="PF01593">
    <property type="entry name" value="Amino_oxidase"/>
    <property type="match status" value="1"/>
</dbReference>
<dbReference type="InterPro" id="IPR017830">
    <property type="entry name" value="SQase_HpnE"/>
</dbReference>
<dbReference type="GO" id="GO:0016491">
    <property type="term" value="F:oxidoreductase activity"/>
    <property type="evidence" value="ECO:0007669"/>
    <property type="project" value="UniProtKB-KW"/>
</dbReference>
<dbReference type="AlphaFoldDB" id="H8GEE9"/>
<organism evidence="5 6">
    <name type="scientific">Saccharomonospora azurea NA-128</name>
    <dbReference type="NCBI Taxonomy" id="882081"/>
    <lineage>
        <taxon>Bacteria</taxon>
        <taxon>Bacillati</taxon>
        <taxon>Actinomycetota</taxon>
        <taxon>Actinomycetes</taxon>
        <taxon>Pseudonocardiales</taxon>
        <taxon>Pseudonocardiaceae</taxon>
        <taxon>Saccharomonospora</taxon>
    </lineage>
</organism>